<dbReference type="GO" id="GO:0016020">
    <property type="term" value="C:membrane"/>
    <property type="evidence" value="ECO:0007669"/>
    <property type="project" value="InterPro"/>
</dbReference>
<keyword evidence="4" id="KW-0677">Repeat</keyword>
<evidence type="ECO:0000256" key="13">
    <source>
        <dbReference type="SAM" id="Phobius"/>
    </source>
</evidence>
<evidence type="ECO:0000256" key="8">
    <source>
        <dbReference type="PIRSR" id="PIRSR600720-1"/>
    </source>
</evidence>
<dbReference type="GO" id="GO:0004598">
    <property type="term" value="F:peptidylamidoglycolate lyase activity"/>
    <property type="evidence" value="ECO:0007669"/>
    <property type="project" value="UniProtKB-EC"/>
</dbReference>
<evidence type="ECO:0000256" key="3">
    <source>
        <dbReference type="ARBA" id="ARBA00022729"/>
    </source>
</evidence>
<feature type="binding site" evidence="9">
    <location>
        <position position="141"/>
    </location>
    <ligand>
        <name>Zn(2+)</name>
        <dbReference type="ChEBI" id="CHEBI:29105"/>
        <note>catalytic</note>
    </ligand>
</feature>
<evidence type="ECO:0000256" key="14">
    <source>
        <dbReference type="SAM" id="SignalP"/>
    </source>
</evidence>
<keyword evidence="13" id="KW-0472">Membrane</keyword>
<feature type="repeat" description="NHL" evidence="11">
    <location>
        <begin position="185"/>
        <end position="224"/>
    </location>
</feature>
<organism evidence="15 16">
    <name type="scientific">Bemisia tabaci</name>
    <name type="common">Sweetpotato whitefly</name>
    <name type="synonym">Aleurodes tabaci</name>
    <dbReference type="NCBI Taxonomy" id="7038"/>
    <lineage>
        <taxon>Eukaryota</taxon>
        <taxon>Metazoa</taxon>
        <taxon>Ecdysozoa</taxon>
        <taxon>Arthropoda</taxon>
        <taxon>Hexapoda</taxon>
        <taxon>Insecta</taxon>
        <taxon>Pterygota</taxon>
        <taxon>Neoptera</taxon>
        <taxon>Paraneoptera</taxon>
        <taxon>Hemiptera</taxon>
        <taxon>Sternorrhyncha</taxon>
        <taxon>Aleyrodoidea</taxon>
        <taxon>Aleyrodidae</taxon>
        <taxon>Aleyrodinae</taxon>
        <taxon>Bemisia</taxon>
    </lineage>
</organism>
<dbReference type="CDD" id="cd14958">
    <property type="entry name" value="NHL_PAL_like"/>
    <property type="match status" value="1"/>
</dbReference>
<evidence type="ECO:0000256" key="2">
    <source>
        <dbReference type="ARBA" id="ARBA00022723"/>
    </source>
</evidence>
<dbReference type="GO" id="GO:0046872">
    <property type="term" value="F:metal ion binding"/>
    <property type="evidence" value="ECO:0007669"/>
    <property type="project" value="UniProtKB-KW"/>
</dbReference>
<feature type="binding site" evidence="8">
    <location>
        <position position="266"/>
    </location>
    <ligand>
        <name>a protein</name>
        <dbReference type="ChEBI" id="CHEBI:16541"/>
    </ligand>
    <ligandPart>
        <name>C-terminal Xaa-(2S)-2-hydroxyglycine residue</name>
        <dbReference type="ChEBI" id="CHEBI:142768"/>
    </ligandPart>
</feature>
<dbReference type="PANTHER" id="PTHR10680:SF36">
    <property type="entry name" value="PEPTIDYL-ALPHA-HYDROXYGLYCINE ALPHA-AMIDATING LYASE 1"/>
    <property type="match status" value="1"/>
</dbReference>
<dbReference type="GO" id="GO:0005576">
    <property type="term" value="C:extracellular region"/>
    <property type="evidence" value="ECO:0007669"/>
    <property type="project" value="TreeGrafter"/>
</dbReference>
<keyword evidence="2 9" id="KW-0479">Metal-binding</keyword>
<feature type="binding site" evidence="9">
    <location>
        <position position="364"/>
    </location>
    <ligand>
        <name>Zn(2+)</name>
        <dbReference type="ChEBI" id="CHEBI:29105"/>
        <note>catalytic</note>
    </ligand>
</feature>
<feature type="transmembrane region" description="Helical" evidence="13">
    <location>
        <begin position="436"/>
        <end position="459"/>
    </location>
</feature>
<evidence type="ECO:0000256" key="11">
    <source>
        <dbReference type="PROSITE-ProRule" id="PRU00504"/>
    </source>
</evidence>
<keyword evidence="13" id="KW-0812">Transmembrane</keyword>
<keyword evidence="3 14" id="KW-0732">Signal</keyword>
<dbReference type="InterPro" id="IPR011042">
    <property type="entry name" value="6-blade_b-propeller_TolB-like"/>
</dbReference>
<dbReference type="InterPro" id="IPR001258">
    <property type="entry name" value="NHL_repeat"/>
</dbReference>
<dbReference type="Gene3D" id="2.120.10.30">
    <property type="entry name" value="TolB, C-terminal domain"/>
    <property type="match status" value="1"/>
</dbReference>
<feature type="binding site" evidence="9">
    <location>
        <position position="76"/>
    </location>
    <ligand>
        <name>Ca(2+)</name>
        <dbReference type="ChEBI" id="CHEBI:29108"/>
        <note>structural</note>
    </ligand>
</feature>
<feature type="binding site" evidence="9">
    <location>
        <position position="250"/>
    </location>
    <ligand>
        <name>Zn(2+)</name>
        <dbReference type="ChEBI" id="CHEBI:29105"/>
        <note>catalytic</note>
    </ligand>
</feature>
<evidence type="ECO:0000256" key="6">
    <source>
        <dbReference type="ARBA" id="ARBA00023180"/>
    </source>
</evidence>
<dbReference type="GO" id="GO:0006518">
    <property type="term" value="P:peptide metabolic process"/>
    <property type="evidence" value="ECO:0007669"/>
    <property type="project" value="InterPro"/>
</dbReference>
<evidence type="ECO:0000256" key="4">
    <source>
        <dbReference type="ARBA" id="ARBA00022737"/>
    </source>
</evidence>
<feature type="repeat" description="NHL" evidence="11">
    <location>
        <begin position="241"/>
        <end position="277"/>
    </location>
</feature>
<dbReference type="KEGG" id="btab:109031371"/>
<evidence type="ECO:0000256" key="9">
    <source>
        <dbReference type="PIRSR" id="PIRSR600720-2"/>
    </source>
</evidence>
<dbReference type="Proteomes" id="UP001152759">
    <property type="component" value="Chromosome 6"/>
</dbReference>
<keyword evidence="9" id="KW-0106">Calcium</keyword>
<accession>A0A9P0AIF0</accession>
<evidence type="ECO:0000256" key="12">
    <source>
        <dbReference type="SAM" id="MobiDB-lite"/>
    </source>
</evidence>
<comment type="cofactor">
    <cofactor evidence="9">
        <name>Zn(2+)</name>
        <dbReference type="ChEBI" id="CHEBI:29105"/>
    </cofactor>
    <text evidence="9">Binds one Zn(2+) ion per subunit.</text>
</comment>
<dbReference type="PANTHER" id="PTHR10680">
    <property type="entry name" value="PEPTIDYL-GLYCINE ALPHA-AMIDATING MONOOXYGENASE"/>
    <property type="match status" value="1"/>
</dbReference>
<keyword evidence="9" id="KW-0862">Zinc</keyword>
<name>A0A9P0AIF0_BEMTA</name>
<feature type="chain" id="PRO_5040327188" description="peptidylamidoglycolate lyase" evidence="14">
    <location>
        <begin position="22"/>
        <end position="527"/>
    </location>
</feature>
<keyword evidence="16" id="KW-1185">Reference proteome</keyword>
<dbReference type="PROSITE" id="PS51125">
    <property type="entry name" value="NHL"/>
    <property type="match status" value="3"/>
</dbReference>
<feature type="compositionally biased region" description="Acidic residues" evidence="12">
    <location>
        <begin position="508"/>
        <end position="517"/>
    </location>
</feature>
<dbReference type="InterPro" id="IPR000720">
    <property type="entry name" value="PHM/PAL"/>
</dbReference>
<dbReference type="PRINTS" id="PR00790">
    <property type="entry name" value="PAMONOXGNASE"/>
</dbReference>
<dbReference type="Pfam" id="PF01436">
    <property type="entry name" value="NHL"/>
    <property type="match status" value="2"/>
</dbReference>
<evidence type="ECO:0000313" key="16">
    <source>
        <dbReference type="Proteomes" id="UP001152759"/>
    </source>
</evidence>
<dbReference type="AlphaFoldDB" id="A0A9P0AIF0"/>
<evidence type="ECO:0000256" key="10">
    <source>
        <dbReference type="PIRSR" id="PIRSR600720-3"/>
    </source>
</evidence>
<keyword evidence="5 10" id="KW-1015">Disulfide bond</keyword>
<feature type="compositionally biased region" description="Low complexity" evidence="12">
    <location>
        <begin position="518"/>
        <end position="527"/>
    </location>
</feature>
<sequence length="527" mass="59025">MGFHEALLLSCFLIILQLRHTFQTDLDLGDQDVDETEQFLVRQFDSRSNERKVSQRLNEVTNWPGQSVKLGQVAWVSTDTAGFVYVFHRGDRIWNANTFFLNNSYNEMDRGVIQVPTLAIINPDTGALITEWGHNLFFLPHGITVDKQDNVWFTDVALHQVFKYSPMLSKDFKPTLLMTLGVRFEPGNDREHFCKPTSVAVMSNGDFFVADGYCNSRILKFSADGTVISRWGRATISNGSPAPYHFNIPHSLALAEDKNLLYVADRENGRIQVFHASNGTFAFQFSSALMGSRIFSVAYTPAFGGLIYIVNGPEIQYDVPLREYSEIMPMFSQQVLVRGYVATAINCQIIADFHPYQGDFHNPHAVAVTPDASRVYVAELSPYRIWQFVTTTNGTPDVIKTTASSPQTSSTIKSSFVSGMLKQDLSLLNKPSDGTLMAVLVVSAALLFGATLLAAMMIYTRSRNRVCGEHCSHRWRPRGRGRDGFSLGILGQRSHSQHGFEQLKTAEESEEDDDEESQTQAELQPIV</sequence>
<feature type="repeat" description="NHL" evidence="11">
    <location>
        <begin position="126"/>
        <end position="167"/>
    </location>
</feature>
<feature type="region of interest" description="Disordered" evidence="12">
    <location>
        <begin position="496"/>
        <end position="527"/>
    </location>
</feature>
<keyword evidence="7" id="KW-0456">Lyase</keyword>
<dbReference type="SUPFAM" id="SSF101898">
    <property type="entry name" value="NHL repeat"/>
    <property type="match status" value="1"/>
</dbReference>
<feature type="disulfide bond" evidence="10">
    <location>
        <begin position="194"/>
        <end position="214"/>
    </location>
</feature>
<dbReference type="EC" id="4.3.2.5" evidence="1"/>
<feature type="binding site" evidence="8">
    <location>
        <position position="89"/>
    </location>
    <ligand>
        <name>a protein</name>
        <dbReference type="ChEBI" id="CHEBI:16541"/>
    </ligand>
    <ligandPart>
        <name>C-terminal Xaa-(2S)-2-hydroxyglycine residue</name>
        <dbReference type="ChEBI" id="CHEBI:142768"/>
    </ligandPart>
</feature>
<dbReference type="OrthoDB" id="10018185at2759"/>
<evidence type="ECO:0000313" key="15">
    <source>
        <dbReference type="EMBL" id="CAH0392476.1"/>
    </source>
</evidence>
<keyword evidence="6" id="KW-0325">Glycoprotein</keyword>
<reference evidence="15" key="1">
    <citation type="submission" date="2021-12" db="EMBL/GenBank/DDBJ databases">
        <authorList>
            <person name="King R."/>
        </authorList>
    </citation>
    <scope>NUCLEOTIDE SEQUENCE</scope>
</reference>
<keyword evidence="13" id="KW-1133">Transmembrane helix</keyword>
<feature type="binding site" evidence="8">
    <location>
        <position position="213"/>
    </location>
    <ligand>
        <name>a protein</name>
        <dbReference type="ChEBI" id="CHEBI:16541"/>
    </ligand>
    <ligandPart>
        <name>C-terminal Xaa-(2S)-2-hydroxyglycine residue</name>
        <dbReference type="ChEBI" id="CHEBI:142768"/>
    </ligandPart>
</feature>
<gene>
    <name evidence="15" type="ORF">BEMITA_LOCUS10993</name>
</gene>
<evidence type="ECO:0000256" key="7">
    <source>
        <dbReference type="ARBA" id="ARBA00023239"/>
    </source>
</evidence>
<dbReference type="EMBL" id="OU963867">
    <property type="protein sequence ID" value="CAH0392476.1"/>
    <property type="molecule type" value="Genomic_DNA"/>
</dbReference>
<evidence type="ECO:0000256" key="5">
    <source>
        <dbReference type="ARBA" id="ARBA00023157"/>
    </source>
</evidence>
<protein>
    <recommendedName>
        <fullName evidence="1">peptidylamidoglycolate lyase</fullName>
        <ecNumber evidence="1">4.3.2.5</ecNumber>
    </recommendedName>
</protein>
<feature type="signal peptide" evidence="14">
    <location>
        <begin position="1"/>
        <end position="21"/>
    </location>
</feature>
<proteinExistence type="predicted"/>
<evidence type="ECO:0000256" key="1">
    <source>
        <dbReference type="ARBA" id="ARBA00012343"/>
    </source>
</evidence>